<reference evidence="1 2" key="1">
    <citation type="submission" date="2014-02" db="EMBL/GenBank/DDBJ databases">
        <title>Single nucleus genome sequencing reveals high similarity among nuclei of an endomycorrhizal fungus.</title>
        <authorList>
            <person name="Lin K."/>
            <person name="Geurts R."/>
            <person name="Zhang Z."/>
            <person name="Limpens E."/>
            <person name="Saunders D.G."/>
            <person name="Mu D."/>
            <person name="Pang E."/>
            <person name="Cao H."/>
            <person name="Cha H."/>
            <person name="Lin T."/>
            <person name="Zhou Q."/>
            <person name="Shang Y."/>
            <person name="Li Y."/>
            <person name="Ivanov S."/>
            <person name="Sharma T."/>
            <person name="Velzen R.V."/>
            <person name="Ruijter N.D."/>
            <person name="Aanen D.K."/>
            <person name="Win J."/>
            <person name="Kamoun S."/>
            <person name="Bisseling T."/>
            <person name="Huang S."/>
        </authorList>
    </citation>
    <scope>NUCLEOTIDE SEQUENCE [LARGE SCALE GENOMIC DNA]</scope>
    <source>
        <strain evidence="2">DAOM197198w</strain>
    </source>
</reference>
<evidence type="ECO:0000313" key="1">
    <source>
        <dbReference type="EMBL" id="EXX76417.1"/>
    </source>
</evidence>
<keyword evidence="2" id="KW-1185">Reference proteome</keyword>
<evidence type="ECO:0000313" key="2">
    <source>
        <dbReference type="Proteomes" id="UP000022910"/>
    </source>
</evidence>
<organism evidence="1 2">
    <name type="scientific">Rhizophagus irregularis (strain DAOM 197198w)</name>
    <name type="common">Glomus intraradices</name>
    <dbReference type="NCBI Taxonomy" id="1432141"/>
    <lineage>
        <taxon>Eukaryota</taxon>
        <taxon>Fungi</taxon>
        <taxon>Fungi incertae sedis</taxon>
        <taxon>Mucoromycota</taxon>
        <taxon>Glomeromycotina</taxon>
        <taxon>Glomeromycetes</taxon>
        <taxon>Glomerales</taxon>
        <taxon>Glomeraceae</taxon>
        <taxon>Rhizophagus</taxon>
    </lineage>
</organism>
<gene>
    <name evidence="1" type="ORF">RirG_033360</name>
</gene>
<sequence length="131" mass="15029">MRPLQHTKIPIQDGILQFEGSILEKERYNGEANAISWRSEGQIDLRKTGTYAMASLRFFQDVSRAPKKAEDLSPEEDHWIKSAYMGGLVWAEPYEGIATELDYNEYYPHILAYEGACWPIGPGEFKTFTHI</sequence>
<dbReference type="EMBL" id="JEMT01012241">
    <property type="protein sequence ID" value="EXX76417.1"/>
    <property type="molecule type" value="Genomic_DNA"/>
</dbReference>
<dbReference type="AlphaFoldDB" id="A0A015K3P0"/>
<name>A0A015K3P0_RHIIW</name>
<evidence type="ECO:0008006" key="3">
    <source>
        <dbReference type="Google" id="ProtNLM"/>
    </source>
</evidence>
<dbReference type="OrthoDB" id="2303202at2759"/>
<dbReference type="Proteomes" id="UP000022910">
    <property type="component" value="Unassembled WGS sequence"/>
</dbReference>
<accession>A0A015K3P0</accession>
<dbReference type="HOGENOM" id="CLU_1928722_0_0_1"/>
<proteinExistence type="predicted"/>
<comment type="caution">
    <text evidence="1">The sequence shown here is derived from an EMBL/GenBank/DDBJ whole genome shotgun (WGS) entry which is preliminary data.</text>
</comment>
<protein>
    <recommendedName>
        <fullName evidence="3">DNA-directed DNA polymerase</fullName>
    </recommendedName>
</protein>